<dbReference type="GO" id="GO:0005634">
    <property type="term" value="C:nucleus"/>
    <property type="evidence" value="ECO:0007669"/>
    <property type="project" value="TreeGrafter"/>
</dbReference>
<evidence type="ECO:0000256" key="5">
    <source>
        <dbReference type="SAM" id="MobiDB-lite"/>
    </source>
</evidence>
<dbReference type="InterPro" id="IPR015155">
    <property type="entry name" value="PFU"/>
</dbReference>
<evidence type="ECO:0000313" key="6">
    <source>
        <dbReference type="EMBL" id="WWD17015.1"/>
    </source>
</evidence>
<reference evidence="6" key="2">
    <citation type="submission" date="2024-01" db="EMBL/GenBank/DDBJ databases">
        <title>Comparative genomics of Cryptococcus and Kwoniella reveals pathogenesis evolution and contrasting modes of karyotype evolution via chromosome fusion or intercentromeric recombination.</title>
        <authorList>
            <person name="Coelho M.A."/>
            <person name="David-Palma M."/>
            <person name="Shea T."/>
            <person name="Bowers K."/>
            <person name="McGinley-Smith S."/>
            <person name="Mohammad A.W."/>
            <person name="Gnirke A."/>
            <person name="Yurkov A.M."/>
            <person name="Nowrousian M."/>
            <person name="Sun S."/>
            <person name="Cuomo C.A."/>
            <person name="Heitman J."/>
        </authorList>
    </citation>
    <scope>NUCLEOTIDE SEQUENCE</scope>
    <source>
        <strain evidence="6">CBS 12478</strain>
    </source>
</reference>
<dbReference type="PANTHER" id="PTHR19849:SF0">
    <property type="entry name" value="PHOSPHOLIPASE A-2-ACTIVATING PROTEIN"/>
    <property type="match status" value="1"/>
</dbReference>
<dbReference type="Pfam" id="PF08324">
    <property type="entry name" value="PUL"/>
    <property type="match status" value="1"/>
</dbReference>
<dbReference type="PROSITE" id="PS51396">
    <property type="entry name" value="PUL"/>
    <property type="match status" value="1"/>
</dbReference>
<dbReference type="Pfam" id="PF09070">
    <property type="entry name" value="PFU"/>
    <property type="match status" value="1"/>
</dbReference>
<dbReference type="Pfam" id="PF00400">
    <property type="entry name" value="WD40"/>
    <property type="match status" value="6"/>
</dbReference>
<organism evidence="6 7">
    <name type="scientific">Kwoniella shandongensis</name>
    <dbReference type="NCBI Taxonomy" id="1734106"/>
    <lineage>
        <taxon>Eukaryota</taxon>
        <taxon>Fungi</taxon>
        <taxon>Dikarya</taxon>
        <taxon>Basidiomycota</taxon>
        <taxon>Agaricomycotina</taxon>
        <taxon>Tremellomycetes</taxon>
        <taxon>Tremellales</taxon>
        <taxon>Cryptococcaceae</taxon>
        <taxon>Kwoniella</taxon>
    </lineage>
</organism>
<evidence type="ECO:0000256" key="4">
    <source>
        <dbReference type="ARBA" id="ARBA00022737"/>
    </source>
</evidence>
<keyword evidence="7" id="KW-1185">Reference proteome</keyword>
<proteinExistence type="predicted"/>
<protein>
    <submittedName>
        <fullName evidence="6">Uncharacterized protein</fullName>
    </submittedName>
</protein>
<evidence type="ECO:0000256" key="2">
    <source>
        <dbReference type="ARBA" id="ARBA00022490"/>
    </source>
</evidence>
<dbReference type="CDD" id="cd00200">
    <property type="entry name" value="WD40"/>
    <property type="match status" value="1"/>
</dbReference>
<dbReference type="SUPFAM" id="SSF50978">
    <property type="entry name" value="WD40 repeat-like"/>
    <property type="match status" value="1"/>
</dbReference>
<name>A0A5M6BWB0_9TREE</name>
<dbReference type="KEGG" id="ksn:43590443"/>
<dbReference type="InterPro" id="IPR015943">
    <property type="entry name" value="WD40/YVTN_repeat-like_dom_sf"/>
</dbReference>
<feature type="region of interest" description="Disordered" evidence="5">
    <location>
        <begin position="494"/>
        <end position="529"/>
    </location>
</feature>
<reference evidence="6" key="1">
    <citation type="submission" date="2017-08" db="EMBL/GenBank/DDBJ databases">
        <authorList>
            <person name="Cuomo C."/>
            <person name="Billmyre B."/>
            <person name="Heitman J."/>
        </authorList>
    </citation>
    <scope>NUCLEOTIDE SEQUENCE</scope>
    <source>
        <strain evidence="6">CBS 12478</strain>
    </source>
</reference>
<dbReference type="InterPro" id="IPR011989">
    <property type="entry name" value="ARM-like"/>
</dbReference>
<dbReference type="InterPro" id="IPR013535">
    <property type="entry name" value="PUL_dom"/>
</dbReference>
<dbReference type="PROSITE" id="PS50082">
    <property type="entry name" value="WD_REPEATS_2"/>
    <property type="match status" value="2"/>
</dbReference>
<dbReference type="GO" id="GO:0010992">
    <property type="term" value="P:ubiquitin recycling"/>
    <property type="evidence" value="ECO:0007669"/>
    <property type="project" value="TreeGrafter"/>
</dbReference>
<dbReference type="SMART" id="SM00320">
    <property type="entry name" value="WD40"/>
    <property type="match status" value="6"/>
</dbReference>
<keyword evidence="3" id="KW-0853">WD repeat</keyword>
<dbReference type="GeneID" id="43590443"/>
<dbReference type="RefSeq" id="XP_031859499.1">
    <property type="nucleotide sequence ID" value="XM_032006286.1"/>
</dbReference>
<sequence length="812" mass="87606">MSSSPPPYQLAFTLHGHASDVRNICAPSPQIPLLLSASRDGSAIVWGPSSKSREWDVKLRVEGPEKRYVSCVGMVRSDGEAFLLVGSASGILATYMLPSPTAPPPSDGFLQEPFHTLIEHRQNLCCLDTSKGGLIATGSWDKTVIIWKDFKKVFQIEGHEQAIWAVKFVGEDRLLTASADKKIILHSLDVASGRSTPMQEYTGHTEPVRGLSLRPDGKGFWSCANDGLVNIYSFDKPAPTQSLSGHTSFVYSIAALPDGSGAISTGEDGTLRVWSDTELVQTIPHISNSLWSCAYVPSLDGNGSYIASSSSDSTIRFFTRTEDLKASASEREDWDKEVSTRQLDKSQVGDVKQSDLPGIEALGREGKKDGQVLMIKNNGVVEAYQWSQPTSTWQQIGQVVDAIGSGRKQLYEGQEYDYVFDVDVSEGMPPLKLPYNVSENPWMAAQRFLNKHELPQTYCEQVVEFIHKNSGGATLGQGPDTSTFVDPYTGGSRYTGASSSSSGPSYGGGDPFTGGSAYSSSPAPKPKPKGVLPVKTYLSFKQINVTAAKSKITQLNEEIKASSPDLAFTTDEEKNLVEIYALLSLPAVAQPNADARDGKEKFDPKVLLGLINRWPEDKRFPLIDLARCLAAISPLFGSTTSAPGAFAESCSLSQPWQSSKPRETNTLLALRGLANLFVTATGRATMGGKEVVESTLSALKGLEWAALGARKVVIATVALNYSILAIQGGFPISQGKTLSELIIHMLDNEKEDAEVIYRTAVALGNLLLVPSIAGGLQVGEIARGKKTITEFAKKKGEKRLIDLAEEIEGLGL</sequence>
<dbReference type="GO" id="GO:0005737">
    <property type="term" value="C:cytoplasm"/>
    <property type="evidence" value="ECO:0007669"/>
    <property type="project" value="UniProtKB-SubCell"/>
</dbReference>
<keyword evidence="2" id="KW-0963">Cytoplasm</keyword>
<comment type="subcellular location">
    <subcellularLocation>
        <location evidence="1">Cytoplasm</location>
    </subcellularLocation>
</comment>
<dbReference type="EMBL" id="CP144053">
    <property type="protein sequence ID" value="WWD17015.1"/>
    <property type="molecule type" value="Genomic_DNA"/>
</dbReference>
<gene>
    <name evidence="6" type="ORF">CI109_101451</name>
</gene>
<dbReference type="Proteomes" id="UP000322225">
    <property type="component" value="Chromosome 3"/>
</dbReference>
<evidence type="ECO:0000256" key="1">
    <source>
        <dbReference type="ARBA" id="ARBA00004496"/>
    </source>
</evidence>
<dbReference type="Gene3D" id="1.25.10.10">
    <property type="entry name" value="Leucine-rich Repeat Variant"/>
    <property type="match status" value="1"/>
</dbReference>
<dbReference type="InterPro" id="IPR036322">
    <property type="entry name" value="WD40_repeat_dom_sf"/>
</dbReference>
<dbReference type="GO" id="GO:0043161">
    <property type="term" value="P:proteasome-mediated ubiquitin-dependent protein catabolic process"/>
    <property type="evidence" value="ECO:0007669"/>
    <property type="project" value="TreeGrafter"/>
</dbReference>
<evidence type="ECO:0000256" key="3">
    <source>
        <dbReference type="ARBA" id="ARBA00022574"/>
    </source>
</evidence>
<dbReference type="PANTHER" id="PTHR19849">
    <property type="entry name" value="PHOSPHOLIPASE A-2-ACTIVATING PROTEIN"/>
    <property type="match status" value="1"/>
</dbReference>
<dbReference type="PROSITE" id="PS51394">
    <property type="entry name" value="PFU"/>
    <property type="match status" value="1"/>
</dbReference>
<dbReference type="InterPro" id="IPR001680">
    <property type="entry name" value="WD40_rpt"/>
</dbReference>
<keyword evidence="4" id="KW-0677">Repeat</keyword>
<feature type="compositionally biased region" description="Low complexity" evidence="5">
    <location>
        <begin position="494"/>
        <end position="504"/>
    </location>
</feature>
<dbReference type="InterPro" id="IPR038122">
    <property type="entry name" value="PFU_sf"/>
</dbReference>
<dbReference type="Gene3D" id="2.130.10.10">
    <property type="entry name" value="YVTN repeat-like/Quinoprotein amine dehydrogenase"/>
    <property type="match status" value="1"/>
</dbReference>
<dbReference type="Gene3D" id="3.10.20.870">
    <property type="entry name" value="PFU (PLAA family ubiquitin binding), C-terminal domain"/>
    <property type="match status" value="1"/>
</dbReference>
<accession>A0A5M6BWB0</accession>
<feature type="region of interest" description="Disordered" evidence="5">
    <location>
        <begin position="470"/>
        <end position="489"/>
    </location>
</feature>
<dbReference type="PROSITE" id="PS50294">
    <property type="entry name" value="WD_REPEATS_REGION"/>
    <property type="match status" value="1"/>
</dbReference>
<dbReference type="AlphaFoldDB" id="A0A5M6BWB0"/>
<dbReference type="GO" id="GO:0043130">
    <property type="term" value="F:ubiquitin binding"/>
    <property type="evidence" value="ECO:0007669"/>
    <property type="project" value="TreeGrafter"/>
</dbReference>
<evidence type="ECO:0000313" key="7">
    <source>
        <dbReference type="Proteomes" id="UP000322225"/>
    </source>
</evidence>
<dbReference type="OrthoDB" id="10265988at2759"/>